<dbReference type="Gene3D" id="1.10.287.1490">
    <property type="match status" value="1"/>
</dbReference>
<feature type="region of interest" description="Disordered" evidence="2">
    <location>
        <begin position="97"/>
        <end position="118"/>
    </location>
</feature>
<organism evidence="3 4">
    <name type="scientific">Aestuariivirga litoralis</name>
    <dbReference type="NCBI Taxonomy" id="2650924"/>
    <lineage>
        <taxon>Bacteria</taxon>
        <taxon>Pseudomonadati</taxon>
        <taxon>Pseudomonadota</taxon>
        <taxon>Alphaproteobacteria</taxon>
        <taxon>Hyphomicrobiales</taxon>
        <taxon>Aestuariivirgaceae</taxon>
        <taxon>Aestuariivirga</taxon>
    </lineage>
</organism>
<dbReference type="InterPro" id="IPR050767">
    <property type="entry name" value="Sel1_AlgK"/>
</dbReference>
<dbReference type="InterPro" id="IPR006597">
    <property type="entry name" value="Sel1-like"/>
</dbReference>
<feature type="region of interest" description="Disordered" evidence="2">
    <location>
        <begin position="527"/>
        <end position="548"/>
    </location>
</feature>
<evidence type="ECO:0000256" key="2">
    <source>
        <dbReference type="SAM" id="MobiDB-lite"/>
    </source>
</evidence>
<dbReference type="Proteomes" id="UP000248795">
    <property type="component" value="Unassembled WGS sequence"/>
</dbReference>
<dbReference type="Pfam" id="PF08238">
    <property type="entry name" value="Sel1"/>
    <property type="match status" value="4"/>
</dbReference>
<dbReference type="EMBL" id="QKVK01000001">
    <property type="protein sequence ID" value="PZF78696.1"/>
    <property type="molecule type" value="Genomic_DNA"/>
</dbReference>
<feature type="coiled-coil region" evidence="1">
    <location>
        <begin position="383"/>
        <end position="454"/>
    </location>
</feature>
<proteinExistence type="predicted"/>
<evidence type="ECO:0000313" key="3">
    <source>
        <dbReference type="EMBL" id="PZF78696.1"/>
    </source>
</evidence>
<accession>A0A2W2BZ02</accession>
<name>A0A2W2BZ02_9HYPH</name>
<feature type="region of interest" description="Disordered" evidence="2">
    <location>
        <begin position="41"/>
        <end position="83"/>
    </location>
</feature>
<dbReference type="AlphaFoldDB" id="A0A2W2BZ02"/>
<dbReference type="InterPro" id="IPR011990">
    <property type="entry name" value="TPR-like_helical_dom_sf"/>
</dbReference>
<dbReference type="PANTHER" id="PTHR11102">
    <property type="entry name" value="SEL-1-LIKE PROTEIN"/>
    <property type="match status" value="1"/>
</dbReference>
<protein>
    <recommendedName>
        <fullName evidence="5">Localization factor PodJL</fullName>
    </recommendedName>
</protein>
<reference evidence="4" key="1">
    <citation type="submission" date="2018-06" db="EMBL/GenBank/DDBJ databases">
        <title>Aestuariibacter litoralis strain KCTC 52945T.</title>
        <authorList>
            <person name="Li X."/>
            <person name="Salam N."/>
            <person name="Li J.-L."/>
            <person name="Chen Y.-M."/>
            <person name="Yang Z.-W."/>
            <person name="Zhang L.-Y."/>
            <person name="Han M.-X."/>
            <person name="Xiao M."/>
            <person name="Li W.-J."/>
        </authorList>
    </citation>
    <scope>NUCLEOTIDE SEQUENCE [LARGE SCALE GENOMIC DNA]</scope>
    <source>
        <strain evidence="4">KCTC 52945</strain>
    </source>
</reference>
<gene>
    <name evidence="3" type="ORF">DK847_02515</name>
</gene>
<keyword evidence="1" id="KW-0175">Coiled coil</keyword>
<dbReference type="PANTHER" id="PTHR11102:SF160">
    <property type="entry name" value="ERAD-ASSOCIATED E3 UBIQUITIN-PROTEIN LIGASE COMPONENT HRD3"/>
    <property type="match status" value="1"/>
</dbReference>
<keyword evidence="4" id="KW-1185">Reference proteome</keyword>
<comment type="caution">
    <text evidence="3">The sequence shown here is derived from an EMBL/GenBank/DDBJ whole genome shotgun (WGS) entry which is preliminary data.</text>
</comment>
<dbReference type="Gene3D" id="1.25.40.10">
    <property type="entry name" value="Tetratricopeptide repeat domain"/>
    <property type="match status" value="2"/>
</dbReference>
<evidence type="ECO:0000256" key="1">
    <source>
        <dbReference type="SAM" id="Coils"/>
    </source>
</evidence>
<evidence type="ECO:0000313" key="4">
    <source>
        <dbReference type="Proteomes" id="UP000248795"/>
    </source>
</evidence>
<dbReference type="SMART" id="SM00671">
    <property type="entry name" value="SEL1"/>
    <property type="match status" value="4"/>
</dbReference>
<feature type="compositionally biased region" description="Low complexity" evidence="2">
    <location>
        <begin position="61"/>
        <end position="74"/>
    </location>
</feature>
<feature type="compositionally biased region" description="Pro residues" evidence="2">
    <location>
        <begin position="528"/>
        <end position="544"/>
    </location>
</feature>
<evidence type="ECO:0008006" key="5">
    <source>
        <dbReference type="Google" id="ProtNLM"/>
    </source>
</evidence>
<dbReference type="SUPFAM" id="SSF81901">
    <property type="entry name" value="HCP-like"/>
    <property type="match status" value="1"/>
</dbReference>
<sequence length="963" mass="102781">MKGIEPEAREAAKLAARKAGLTLGEWLNSVIFDQRAHNVSGQADSHPWENFVSAPPPPPSESSRPPDVSPRPFSARAERRDDSALRLQDIAQQLADLAQRERHSAPSPAADRSSAADRAEFERIASRIEENERQTVEALTAVNDRLTLLSRQVAQLGRPGGFERPEDVPGYPALEAAIRSVVEHIEVSEKRTRDSLKSMQDRMAEVAERRGVMPDGEDILRAVPVLSGLESRLADMVNRIQRSEGLMTERVEAVRSTAQQMANQAQASAVTALRGELREVETRMLASLKEAQAAAANAPSIVATEIAKLHGDMAGLARRLDDVKAGAASERDVQSLRAALEQLSARVAQGPDMRPLADMDKRLGDINRRLEQAAMASRDEPQVGALEQRIAELDHRLAEAIRLQGDQQALHRLEDSIAAVNDRVVQTEQQLGHLETMEQAIRQLYDSIEQTRSSVGEAAEAAASRALERYQPPQPAYSGPSPELQALEDGLRAIRESAAAAERRHQDTFEAVHETLAEIVEKIAELEAPPPPAPAPAAPPPPVEAPVSEVAAPAPHLPADEVPAANEADPLSGADDFIAAARRAAQAAATRPSALRAEYAVLTQPVAEPKPAKLSFLERLRNLRPQAAPKAEQGTAAPAAPAAQPAVGRRTWILAGVVVLAAASFLMYRSFFAPSAPPPAANQSGQIEMPAAPAVAAPPAVAAAKGGLLVAPTDPVVTGSLPPGSVTRSADAPLVTRLELPPPETGTEALRIAAANGNPTAQFIVAGRYLDGQGVPQDFAKALYWYQQAANGGLAPAQYRLATLYELGKGTEIDTAKALAWYERAALAGNVKAMHNAAVIAAGDKAGPADFDRAFRWFKAAAERGFADSQFNLAILYERGLGTPQSAQDAFVWYSLSAKQGDPDSAQRATALSRKMPETERISAAARLAGWTPTPSDDSANVVTVVDPAWNDGRPGNTVKQSS</sequence>